<feature type="site" description="Positions MEP for the nucleophilic attack" evidence="3">
    <location>
        <position position="174"/>
    </location>
</feature>
<sequence length="249" mass="26761">MYCPDFSRVEEAGQQRGSVCAIIVAGGTGSRFGNPGGKQLVEIAGRPMLSWTIEAFDRTHTIGHIVVVCPEERCAEYRARAVEPCGFETPITFADAGMTRQDSTHAGLVAAPEGCAYVAIHDGARPLIRPETIDAAVQALCADADLDGVVCGQPAIDTLKIADPMGLIDSTPDRSQFWCVQTPQVFRIDALRQAMDFAARTGFVGTDDASLVEEAGGLVRCIEAPRDNLKVTVPEDLPLVEAIMQMRRN</sequence>
<feature type="site" description="Transition state stabilizer" evidence="3">
    <location>
        <position position="31"/>
    </location>
</feature>
<dbReference type="InterPro" id="IPR034683">
    <property type="entry name" value="IspD/TarI"/>
</dbReference>
<evidence type="ECO:0000256" key="3">
    <source>
        <dbReference type="HAMAP-Rule" id="MF_00108"/>
    </source>
</evidence>
<dbReference type="Pfam" id="PF01128">
    <property type="entry name" value="IspD"/>
    <property type="match status" value="1"/>
</dbReference>
<dbReference type="Gene3D" id="3.90.550.10">
    <property type="entry name" value="Spore Coat Polysaccharide Biosynthesis Protein SpsA, Chain A"/>
    <property type="match status" value="1"/>
</dbReference>
<dbReference type="InterPro" id="IPR001228">
    <property type="entry name" value="IspD"/>
</dbReference>
<comment type="catalytic activity">
    <reaction evidence="3">
        <text>2-C-methyl-D-erythritol 4-phosphate + CTP + H(+) = 4-CDP-2-C-methyl-D-erythritol + diphosphate</text>
        <dbReference type="Rhea" id="RHEA:13429"/>
        <dbReference type="ChEBI" id="CHEBI:15378"/>
        <dbReference type="ChEBI" id="CHEBI:33019"/>
        <dbReference type="ChEBI" id="CHEBI:37563"/>
        <dbReference type="ChEBI" id="CHEBI:57823"/>
        <dbReference type="ChEBI" id="CHEBI:58262"/>
        <dbReference type="EC" id="2.7.7.60"/>
    </reaction>
</comment>
<keyword evidence="3" id="KW-0414">Isoprene biosynthesis</keyword>
<dbReference type="InterPro" id="IPR050088">
    <property type="entry name" value="IspD/TarI_cytidylyltransf_bact"/>
</dbReference>
<gene>
    <name evidence="3" type="primary">ispD</name>
    <name evidence="4" type="ORF">B5G02_01920</name>
</gene>
<protein>
    <recommendedName>
        <fullName evidence="3">2-C-methyl-D-erythritol 4-phosphate cytidylyltransferase</fullName>
        <ecNumber evidence="3">2.7.7.60</ecNumber>
    </recommendedName>
    <alternativeName>
        <fullName evidence="3">4-diphosphocytidyl-2C-methyl-D-erythritol synthase</fullName>
    </alternativeName>
    <alternativeName>
        <fullName evidence="3">MEP cytidylyltransferase</fullName>
        <shortName evidence="3">MCT</shortName>
    </alternativeName>
</protein>
<dbReference type="OrthoDB" id="9802561at2"/>
<dbReference type="FunFam" id="3.90.550.10:FF:000003">
    <property type="entry name" value="2-C-methyl-D-erythritol 4-phosphate cytidylyltransferase"/>
    <property type="match status" value="1"/>
</dbReference>
<dbReference type="PANTHER" id="PTHR32125">
    <property type="entry name" value="2-C-METHYL-D-ERYTHRITOL 4-PHOSPHATE CYTIDYLYLTRANSFERASE, CHLOROPLASTIC"/>
    <property type="match status" value="1"/>
</dbReference>
<proteinExistence type="inferred from homology"/>
<comment type="caution">
    <text evidence="4">The sequence shown here is derived from an EMBL/GenBank/DDBJ whole genome shotgun (WGS) entry which is preliminary data.</text>
</comment>
<evidence type="ECO:0000313" key="4">
    <source>
        <dbReference type="EMBL" id="OUN89567.1"/>
    </source>
</evidence>
<evidence type="ECO:0000256" key="1">
    <source>
        <dbReference type="ARBA" id="ARBA00022679"/>
    </source>
</evidence>
<dbReference type="Proteomes" id="UP000195781">
    <property type="component" value="Unassembled WGS sequence"/>
</dbReference>
<dbReference type="UniPathway" id="UPA00056">
    <property type="reaction ID" value="UER00093"/>
</dbReference>
<comment type="function">
    <text evidence="3">Catalyzes the formation of 4-diphosphocytidyl-2-C-methyl-D-erythritol from CTP and 2-C-methyl-D-erythritol 4-phosphate (MEP).</text>
</comment>
<dbReference type="EMBL" id="NFIE01000003">
    <property type="protein sequence ID" value="OUN89567.1"/>
    <property type="molecule type" value="Genomic_DNA"/>
</dbReference>
<feature type="site" description="Positions MEP for the nucleophilic attack" evidence="3">
    <location>
        <position position="230"/>
    </location>
</feature>
<keyword evidence="2 3" id="KW-0548">Nucleotidyltransferase</keyword>
<dbReference type="HAMAP" id="MF_00108">
    <property type="entry name" value="IspD"/>
    <property type="match status" value="1"/>
</dbReference>
<dbReference type="CDD" id="cd02516">
    <property type="entry name" value="CDP-ME_synthetase"/>
    <property type="match status" value="1"/>
</dbReference>
<dbReference type="InterPro" id="IPR029044">
    <property type="entry name" value="Nucleotide-diphossugar_trans"/>
</dbReference>
<name>A0A1Y3Y260_9ACTN</name>
<evidence type="ECO:0000256" key="2">
    <source>
        <dbReference type="ARBA" id="ARBA00022695"/>
    </source>
</evidence>
<dbReference type="RefSeq" id="WP_094334987.1">
    <property type="nucleotide sequence ID" value="NZ_NFIE01000003.1"/>
</dbReference>
<comment type="pathway">
    <text evidence="3">Isoprenoid biosynthesis; isopentenyl diphosphate biosynthesis via DXP pathway; isopentenyl diphosphate from 1-deoxy-D-xylulose 5-phosphate: step 2/6.</text>
</comment>
<dbReference type="AlphaFoldDB" id="A0A1Y3Y260"/>
<comment type="similarity">
    <text evidence="3">Belongs to the IspD/TarI cytidylyltransferase family. IspD subfamily.</text>
</comment>
<dbReference type="SUPFAM" id="SSF53448">
    <property type="entry name" value="Nucleotide-diphospho-sugar transferases"/>
    <property type="match status" value="1"/>
</dbReference>
<dbReference type="EC" id="2.7.7.60" evidence="3"/>
<feature type="site" description="Transition state stabilizer" evidence="3">
    <location>
        <position position="38"/>
    </location>
</feature>
<keyword evidence="1 3" id="KW-0808">Transferase</keyword>
<dbReference type="GO" id="GO:0019288">
    <property type="term" value="P:isopentenyl diphosphate biosynthetic process, methylerythritol 4-phosphate pathway"/>
    <property type="evidence" value="ECO:0007669"/>
    <property type="project" value="UniProtKB-UniRule"/>
</dbReference>
<dbReference type="GO" id="GO:0050518">
    <property type="term" value="F:2-C-methyl-D-erythritol 4-phosphate cytidylyltransferase activity"/>
    <property type="evidence" value="ECO:0007669"/>
    <property type="project" value="UniProtKB-UniRule"/>
</dbReference>
<evidence type="ECO:0000313" key="5">
    <source>
        <dbReference type="Proteomes" id="UP000195781"/>
    </source>
</evidence>
<keyword evidence="5" id="KW-1185">Reference proteome</keyword>
<dbReference type="NCBIfam" id="TIGR00453">
    <property type="entry name" value="ispD"/>
    <property type="match status" value="1"/>
</dbReference>
<accession>A0A1Y3Y260</accession>
<organism evidence="4 5">
    <name type="scientific">[Collinsella] massiliensis</name>
    <dbReference type="NCBI Taxonomy" id="1232426"/>
    <lineage>
        <taxon>Bacteria</taxon>
        <taxon>Bacillati</taxon>
        <taxon>Actinomycetota</taxon>
        <taxon>Coriobacteriia</taxon>
        <taxon>Coriobacteriales</taxon>
        <taxon>Coriobacteriaceae</taxon>
        <taxon>Enorma</taxon>
    </lineage>
</organism>
<dbReference type="PANTHER" id="PTHR32125:SF4">
    <property type="entry name" value="2-C-METHYL-D-ERYTHRITOL 4-PHOSPHATE CYTIDYLYLTRANSFERASE, CHLOROPLASTIC"/>
    <property type="match status" value="1"/>
</dbReference>
<reference evidence="5" key="1">
    <citation type="submission" date="2017-04" db="EMBL/GenBank/DDBJ databases">
        <title>Function of individual gut microbiota members based on whole genome sequencing of pure cultures obtained from chicken caecum.</title>
        <authorList>
            <person name="Medvecky M."/>
            <person name="Cejkova D."/>
            <person name="Polansky O."/>
            <person name="Karasova D."/>
            <person name="Kubasova T."/>
            <person name="Cizek A."/>
            <person name="Rychlik I."/>
        </authorList>
    </citation>
    <scope>NUCLEOTIDE SEQUENCE [LARGE SCALE GENOMIC DNA]</scope>
    <source>
        <strain evidence="5">An5</strain>
    </source>
</reference>